<gene>
    <name evidence="1" type="ORF">HA333_03110</name>
</gene>
<dbReference type="GeneID" id="43837044"/>
<name>A0A832SR74_9CREN</name>
<accession>A0A832SR74</accession>
<dbReference type="EMBL" id="DUJP01000014">
    <property type="protein sequence ID" value="HII46461.1"/>
    <property type="molecule type" value="Genomic_DNA"/>
</dbReference>
<protein>
    <recommendedName>
        <fullName evidence="3">PaREP10</fullName>
    </recommendedName>
</protein>
<organism evidence="1 2">
    <name type="scientific">Pyrobaculum aerophilum</name>
    <dbReference type="NCBI Taxonomy" id="13773"/>
    <lineage>
        <taxon>Archaea</taxon>
        <taxon>Thermoproteota</taxon>
        <taxon>Thermoprotei</taxon>
        <taxon>Thermoproteales</taxon>
        <taxon>Thermoproteaceae</taxon>
        <taxon>Pyrobaculum</taxon>
    </lineage>
</organism>
<dbReference type="AlphaFoldDB" id="A0A832SR74"/>
<dbReference type="Proteomes" id="UP000651120">
    <property type="component" value="Unassembled WGS sequence"/>
</dbReference>
<dbReference type="OrthoDB" id="28548at2157"/>
<evidence type="ECO:0000313" key="1">
    <source>
        <dbReference type="EMBL" id="HII46461.1"/>
    </source>
</evidence>
<reference evidence="1" key="1">
    <citation type="journal article" date="2020" name="bioRxiv">
        <title>A rank-normalized archaeal taxonomy based on genome phylogeny resolves widespread incomplete and uneven classifications.</title>
        <authorList>
            <person name="Rinke C."/>
            <person name="Chuvochina M."/>
            <person name="Mussig A.J."/>
            <person name="Chaumeil P.-A."/>
            <person name="Waite D.W."/>
            <person name="Whitman W.B."/>
            <person name="Parks D.H."/>
            <person name="Hugenholtz P."/>
        </authorList>
    </citation>
    <scope>NUCLEOTIDE SEQUENCE</scope>
    <source>
        <strain evidence="1">UBA8839</strain>
    </source>
</reference>
<comment type="caution">
    <text evidence="1">The sequence shown here is derived from an EMBL/GenBank/DDBJ whole genome shotgun (WGS) entry which is preliminary data.</text>
</comment>
<evidence type="ECO:0000313" key="2">
    <source>
        <dbReference type="Proteomes" id="UP000651120"/>
    </source>
</evidence>
<proteinExistence type="predicted"/>
<dbReference type="RefSeq" id="WP_162009228.1">
    <property type="nucleotide sequence ID" value="NZ_DAIOPL010000001.1"/>
</dbReference>
<evidence type="ECO:0008006" key="3">
    <source>
        <dbReference type="Google" id="ProtNLM"/>
    </source>
</evidence>
<sequence>MPLVVEVLGIHAHVLRRYGVLPDEEVGSAVAKLKAAAPHLAEFLREAASLQ</sequence>